<keyword evidence="8" id="KW-1185">Reference proteome</keyword>
<dbReference type="GO" id="GO:0004553">
    <property type="term" value="F:hydrolase activity, hydrolyzing O-glycosyl compounds"/>
    <property type="evidence" value="ECO:0007669"/>
    <property type="project" value="InterPro"/>
</dbReference>
<dbReference type="InterPro" id="IPR001304">
    <property type="entry name" value="C-type_lectin-like"/>
</dbReference>
<keyword evidence="2 5" id="KW-0378">Hydrolase</keyword>
<dbReference type="Pfam" id="PF00059">
    <property type="entry name" value="Lectin_C"/>
    <property type="match status" value="2"/>
</dbReference>
<dbReference type="WBParaSite" id="ACRNAN_scaffold1092.g25218.t1">
    <property type="protein sequence ID" value="ACRNAN_scaffold1092.g25218.t1"/>
    <property type="gene ID" value="ACRNAN_scaffold1092.g25218"/>
</dbReference>
<dbReference type="GO" id="GO:0000272">
    <property type="term" value="P:polysaccharide catabolic process"/>
    <property type="evidence" value="ECO:0007669"/>
    <property type="project" value="InterPro"/>
</dbReference>
<dbReference type="Proteomes" id="UP000887540">
    <property type="component" value="Unplaced"/>
</dbReference>
<dbReference type="SUPFAM" id="SSF51445">
    <property type="entry name" value="(Trans)glycosidases"/>
    <property type="match status" value="1"/>
</dbReference>
<dbReference type="SMART" id="SM00034">
    <property type="entry name" value="CLECT"/>
    <property type="match status" value="2"/>
</dbReference>
<feature type="domain" description="C-type lectin" evidence="7">
    <location>
        <begin position="339"/>
        <end position="456"/>
    </location>
</feature>
<dbReference type="InterPro" id="IPR017853">
    <property type="entry name" value="GH"/>
</dbReference>
<dbReference type="SUPFAM" id="SSF56436">
    <property type="entry name" value="C-type lectin-like"/>
    <property type="match status" value="2"/>
</dbReference>
<evidence type="ECO:0000256" key="3">
    <source>
        <dbReference type="ARBA" id="ARBA00023157"/>
    </source>
</evidence>
<comment type="similarity">
    <text evidence="1 5">Belongs to the glycosyl hydrolase 5 (cellulase A) family.</text>
</comment>
<accession>A0A914CHL2</accession>
<dbReference type="GO" id="GO:0003676">
    <property type="term" value="F:nucleic acid binding"/>
    <property type="evidence" value="ECO:0007669"/>
    <property type="project" value="InterPro"/>
</dbReference>
<name>A0A914CHL2_9BILA</name>
<evidence type="ECO:0000313" key="8">
    <source>
        <dbReference type="Proteomes" id="UP000887540"/>
    </source>
</evidence>
<keyword evidence="4 5" id="KW-0326">Glycosidase</keyword>
<dbReference type="InterPro" id="IPR018087">
    <property type="entry name" value="Glyco_hydro_5_CS"/>
</dbReference>
<evidence type="ECO:0000313" key="9">
    <source>
        <dbReference type="WBParaSite" id="ACRNAN_scaffold1092.g25218.t1"/>
    </source>
</evidence>
<evidence type="ECO:0000256" key="5">
    <source>
        <dbReference type="RuleBase" id="RU361153"/>
    </source>
</evidence>
<dbReference type="InterPro" id="IPR002052">
    <property type="entry name" value="DNA_methylase_N6_adenine_CS"/>
</dbReference>
<protein>
    <submittedName>
        <fullName evidence="9">C-type lectin domain-containing protein</fullName>
    </submittedName>
</protein>
<dbReference type="Pfam" id="PF00150">
    <property type="entry name" value="Cellulase"/>
    <property type="match status" value="1"/>
</dbReference>
<evidence type="ECO:0000256" key="6">
    <source>
        <dbReference type="SAM" id="SignalP"/>
    </source>
</evidence>
<reference evidence="9" key="1">
    <citation type="submission" date="2022-11" db="UniProtKB">
        <authorList>
            <consortium name="WormBaseParasite"/>
        </authorList>
    </citation>
    <scope>IDENTIFICATION</scope>
</reference>
<dbReference type="Gene3D" id="3.20.20.80">
    <property type="entry name" value="Glycosidases"/>
    <property type="match status" value="1"/>
</dbReference>
<dbReference type="PANTHER" id="PTHR22991">
    <property type="entry name" value="PROTEIN CBG13490"/>
    <property type="match status" value="1"/>
</dbReference>
<dbReference type="PROSITE" id="PS50041">
    <property type="entry name" value="C_TYPE_LECTIN_2"/>
    <property type="match status" value="2"/>
</dbReference>
<dbReference type="PANTHER" id="PTHR22991:SF40">
    <property type="entry name" value="PROTEIN CBG13490"/>
    <property type="match status" value="1"/>
</dbReference>
<evidence type="ECO:0000259" key="7">
    <source>
        <dbReference type="PROSITE" id="PS50041"/>
    </source>
</evidence>
<dbReference type="InterPro" id="IPR001547">
    <property type="entry name" value="Glyco_hydro_5"/>
</dbReference>
<dbReference type="GO" id="GO:0008168">
    <property type="term" value="F:methyltransferase activity"/>
    <property type="evidence" value="ECO:0007669"/>
    <property type="project" value="InterPro"/>
</dbReference>
<dbReference type="GO" id="GO:0032259">
    <property type="term" value="P:methylation"/>
    <property type="evidence" value="ECO:0007669"/>
    <property type="project" value="InterPro"/>
</dbReference>
<organism evidence="8 9">
    <name type="scientific">Acrobeloides nanus</name>
    <dbReference type="NCBI Taxonomy" id="290746"/>
    <lineage>
        <taxon>Eukaryota</taxon>
        <taxon>Metazoa</taxon>
        <taxon>Ecdysozoa</taxon>
        <taxon>Nematoda</taxon>
        <taxon>Chromadorea</taxon>
        <taxon>Rhabditida</taxon>
        <taxon>Tylenchina</taxon>
        <taxon>Cephalobomorpha</taxon>
        <taxon>Cephaloboidea</taxon>
        <taxon>Cephalobidae</taxon>
        <taxon>Acrobeloides</taxon>
    </lineage>
</organism>
<dbReference type="AlphaFoldDB" id="A0A914CHL2"/>
<dbReference type="Gene3D" id="3.10.100.10">
    <property type="entry name" value="Mannose-Binding Protein A, subunit A"/>
    <property type="match status" value="2"/>
</dbReference>
<dbReference type="InterPro" id="IPR016186">
    <property type="entry name" value="C-type_lectin-like/link_sf"/>
</dbReference>
<proteinExistence type="inferred from homology"/>
<dbReference type="InterPro" id="IPR016187">
    <property type="entry name" value="CTDL_fold"/>
</dbReference>
<evidence type="ECO:0000256" key="2">
    <source>
        <dbReference type="ARBA" id="ARBA00022801"/>
    </source>
</evidence>
<feature type="chain" id="PRO_5037041612" evidence="6">
    <location>
        <begin position="21"/>
        <end position="633"/>
    </location>
</feature>
<dbReference type="PROSITE" id="PS00659">
    <property type="entry name" value="GLYCOSYL_HYDROL_F5"/>
    <property type="match status" value="1"/>
</dbReference>
<feature type="domain" description="C-type lectin" evidence="7">
    <location>
        <begin position="490"/>
        <end position="610"/>
    </location>
</feature>
<feature type="signal peptide" evidence="6">
    <location>
        <begin position="1"/>
        <end position="20"/>
    </location>
</feature>
<keyword evidence="3" id="KW-1015">Disulfide bond</keyword>
<keyword evidence="6" id="KW-0732">Signal</keyword>
<evidence type="ECO:0000256" key="4">
    <source>
        <dbReference type="ARBA" id="ARBA00023295"/>
    </source>
</evidence>
<evidence type="ECO:0000256" key="1">
    <source>
        <dbReference type="ARBA" id="ARBA00005641"/>
    </source>
</evidence>
<dbReference type="InterPro" id="IPR050976">
    <property type="entry name" value="Snaclec"/>
</dbReference>
<sequence length="633" mass="70215">MRGIFFYFLFFFCNIPFHLAVVNPPYGQLQVQGIYITNSSGIPIQLQGMSLYFSMWQPQYWNQDVLVSLQNQWNSNVVRAAMGLDRGGYIDNPESNYALTKAVIEGAINIGMYVIVDWHITSNLSYTPQAIAFFSNISKTYGSYPHIIYEIWNEPTVTWDVIVNHANQVIPVIRANDPNNIIIVGTPNESSGPWFPPSQRLNYNNVMYTLHIYPDVFGGEGQEEARVKATTAMSNGIPIFVTEYGTGSVWPNETLEFGLAELWYKYFNQNFISHAAWSMSDIPEIFSAIKGDSTSSNTPAAQVAAIVANSAYFSADGIFVNQQYQNLGLCPTYWAYHAATQQCYNITSQYVTFQDAISTCASIGGVLASVHSNTQNAFLMSLTNSTSIFKVIPDSQYWLGLSIDKTKSPWNVTWADGSSNDYGNWIVPSLGTANGNCSGACATIIYSAYAQNPSLWTVVGQNSGYFPAICQMPARVYCPQDGLNWVYYAITNQCYRITTQYLNYQSAVSQCKSSGGTLASIHFWNQNQFIMNLTSPSAQHVVNSSQYWIGQTINKAANPWNSTWQDGTATNYGNWNSPSQGPNNGDCTKQVCAIIMYSATSTSGNPGTWDAVTQNSGNYPAICQINAIYEKKL</sequence>
<dbReference type="PROSITE" id="PS00092">
    <property type="entry name" value="N6_MTASE"/>
    <property type="match status" value="1"/>
</dbReference>
<dbReference type="CDD" id="cd00037">
    <property type="entry name" value="CLECT"/>
    <property type="match status" value="2"/>
</dbReference>